<evidence type="ECO:0000256" key="2">
    <source>
        <dbReference type="ARBA" id="ARBA00022448"/>
    </source>
</evidence>
<dbReference type="OrthoDB" id="530877at2759"/>
<keyword evidence="2" id="KW-0813">Transport</keyword>
<dbReference type="CDD" id="cd08760">
    <property type="entry name" value="Cyt_b561_FRRS1_like"/>
    <property type="match status" value="1"/>
</dbReference>
<feature type="signal peptide" evidence="8">
    <location>
        <begin position="1"/>
        <end position="20"/>
    </location>
</feature>
<proteinExistence type="predicted"/>
<dbReference type="Pfam" id="PF03188">
    <property type="entry name" value="Cytochrom_B561"/>
    <property type="match status" value="1"/>
</dbReference>
<gene>
    <name evidence="10" type="ORF">CEUSTIGMA_g7368.t1</name>
</gene>
<evidence type="ECO:0000256" key="6">
    <source>
        <dbReference type="ARBA" id="ARBA00023136"/>
    </source>
</evidence>
<protein>
    <recommendedName>
        <fullName evidence="9">Cytochrome b561 domain-containing protein</fullName>
    </recommendedName>
</protein>
<feature type="transmembrane region" description="Helical" evidence="7">
    <location>
        <begin position="333"/>
        <end position="353"/>
    </location>
</feature>
<dbReference type="PROSITE" id="PS50939">
    <property type="entry name" value="CYTOCHROME_B561"/>
    <property type="match status" value="1"/>
</dbReference>
<evidence type="ECO:0000313" key="11">
    <source>
        <dbReference type="Proteomes" id="UP000232323"/>
    </source>
</evidence>
<evidence type="ECO:0000259" key="9">
    <source>
        <dbReference type="PROSITE" id="PS50939"/>
    </source>
</evidence>
<evidence type="ECO:0000313" key="10">
    <source>
        <dbReference type="EMBL" id="GAX79928.1"/>
    </source>
</evidence>
<keyword evidence="6 7" id="KW-0472">Membrane</keyword>
<keyword evidence="8" id="KW-0732">Signal</keyword>
<keyword evidence="5 7" id="KW-1133">Transmembrane helix</keyword>
<reference evidence="10 11" key="1">
    <citation type="submission" date="2017-08" db="EMBL/GenBank/DDBJ databases">
        <title>Acidophilic green algal genome provides insights into adaptation to an acidic environment.</title>
        <authorList>
            <person name="Hirooka S."/>
            <person name="Hirose Y."/>
            <person name="Kanesaki Y."/>
            <person name="Higuchi S."/>
            <person name="Fujiwara T."/>
            <person name="Onuma R."/>
            <person name="Era A."/>
            <person name="Ohbayashi R."/>
            <person name="Uzuka A."/>
            <person name="Nozaki H."/>
            <person name="Yoshikawa H."/>
            <person name="Miyagishima S.Y."/>
        </authorList>
    </citation>
    <scope>NUCLEOTIDE SEQUENCE [LARGE SCALE GENOMIC DNA]</scope>
    <source>
        <strain evidence="10 11">NIES-2499</strain>
    </source>
</reference>
<organism evidence="10 11">
    <name type="scientific">Chlamydomonas eustigma</name>
    <dbReference type="NCBI Taxonomy" id="1157962"/>
    <lineage>
        <taxon>Eukaryota</taxon>
        <taxon>Viridiplantae</taxon>
        <taxon>Chlorophyta</taxon>
        <taxon>core chlorophytes</taxon>
        <taxon>Chlorophyceae</taxon>
        <taxon>CS clade</taxon>
        <taxon>Chlamydomonadales</taxon>
        <taxon>Chlamydomonadaceae</taxon>
        <taxon>Chlamydomonas</taxon>
    </lineage>
</organism>
<comment type="subcellular location">
    <subcellularLocation>
        <location evidence="1">Membrane</location>
    </subcellularLocation>
</comment>
<feature type="chain" id="PRO_5013372672" description="Cytochrome b561 domain-containing protein" evidence="8">
    <location>
        <begin position="21"/>
        <end position="484"/>
    </location>
</feature>
<dbReference type="Proteomes" id="UP000232323">
    <property type="component" value="Unassembled WGS sequence"/>
</dbReference>
<comment type="caution">
    <text evidence="10">The sequence shown here is derived from an EMBL/GenBank/DDBJ whole genome shotgun (WGS) entry which is preliminary data.</text>
</comment>
<evidence type="ECO:0000256" key="7">
    <source>
        <dbReference type="SAM" id="Phobius"/>
    </source>
</evidence>
<keyword evidence="3 7" id="KW-0812">Transmembrane</keyword>
<evidence type="ECO:0000256" key="1">
    <source>
        <dbReference type="ARBA" id="ARBA00004370"/>
    </source>
</evidence>
<keyword evidence="4" id="KW-0249">Electron transport</keyword>
<dbReference type="PANTHER" id="PTHR23130:SF171">
    <property type="entry name" value="OS01G0895300 PROTEIN"/>
    <property type="match status" value="1"/>
</dbReference>
<feature type="transmembrane region" description="Helical" evidence="7">
    <location>
        <begin position="401"/>
        <end position="420"/>
    </location>
</feature>
<dbReference type="SMART" id="SM00665">
    <property type="entry name" value="B561"/>
    <property type="match status" value="1"/>
</dbReference>
<accession>A0A250XA21</accession>
<sequence length="484" mass="52295">MRVASLVALLLLYILTSSDAFSFKMRSLKHASSVGTCGVSELGYQCYLQVCDNIAMHWSLGGAPPSLPGCSYPAASASVDAGSPAESGALNISAEVIHIALVTDLNGYVAMSLPQVVEVMCPADSVIAFIHQSDGMPSVGTYILQEMNAVPDSSYRVSDTSIESNDKGLRTCFSRPVAAVGKAGTMLSLYHAVGMNFAAALRTSSDLHQHVMDSGHLCGGLVQLVAKSIPGGEFGMEDEANPHSAVVSHGVLMILAWLVLLPLGVMSARHRWLFPASNTSASNSHSVALWFTVHQALQLSGIVLFTIGFVLPWTMFGKQHGDSGQEDSLMKSHGIIGITMAVLTYAQLLLAFLRPKPDARYRKWWNLQHWFTGRSALVLAIINITIGVQVFHEAWLEPKAYWYLALTMLLALFLGGAVFLEIMRYRKAGWQQLPAQDVSGIPVSYGPGFVQMKSMPGGSRGQRVATSEESSFMLPYTLDDPHDT</sequence>
<evidence type="ECO:0000256" key="3">
    <source>
        <dbReference type="ARBA" id="ARBA00022692"/>
    </source>
</evidence>
<feature type="transmembrane region" description="Helical" evidence="7">
    <location>
        <begin position="246"/>
        <end position="266"/>
    </location>
</feature>
<dbReference type="PANTHER" id="PTHR23130">
    <property type="entry name" value="CYTOCHROME B561 AND DOMON DOMAIN-CONTAINING PROTEIN"/>
    <property type="match status" value="1"/>
</dbReference>
<dbReference type="EMBL" id="BEGY01000047">
    <property type="protein sequence ID" value="GAX79928.1"/>
    <property type="molecule type" value="Genomic_DNA"/>
</dbReference>
<evidence type="ECO:0000256" key="8">
    <source>
        <dbReference type="SAM" id="SignalP"/>
    </source>
</evidence>
<feature type="transmembrane region" description="Helical" evidence="7">
    <location>
        <begin position="374"/>
        <end position="395"/>
    </location>
</feature>
<evidence type="ECO:0000256" key="4">
    <source>
        <dbReference type="ARBA" id="ARBA00022982"/>
    </source>
</evidence>
<dbReference type="Gene3D" id="1.20.120.1770">
    <property type="match status" value="1"/>
</dbReference>
<feature type="domain" description="Cytochrome b561" evidence="9">
    <location>
        <begin position="210"/>
        <end position="423"/>
    </location>
</feature>
<keyword evidence="11" id="KW-1185">Reference proteome</keyword>
<dbReference type="GO" id="GO:0016020">
    <property type="term" value="C:membrane"/>
    <property type="evidence" value="ECO:0007669"/>
    <property type="project" value="UniProtKB-SubCell"/>
</dbReference>
<feature type="transmembrane region" description="Helical" evidence="7">
    <location>
        <begin position="287"/>
        <end position="313"/>
    </location>
</feature>
<dbReference type="STRING" id="1157962.A0A250XA21"/>
<dbReference type="AlphaFoldDB" id="A0A250XA21"/>
<dbReference type="InterPro" id="IPR006593">
    <property type="entry name" value="Cyt_b561/ferric_Rdtase_TM"/>
</dbReference>
<name>A0A250XA21_9CHLO</name>
<evidence type="ECO:0000256" key="5">
    <source>
        <dbReference type="ARBA" id="ARBA00022989"/>
    </source>
</evidence>